<dbReference type="STRING" id="640635.SAMN04489806_1694"/>
<dbReference type="SUPFAM" id="SSF51556">
    <property type="entry name" value="Metallo-dependent hydrolases"/>
    <property type="match status" value="1"/>
</dbReference>
<dbReference type="Pfam" id="PF04909">
    <property type="entry name" value="Amidohydro_2"/>
    <property type="match status" value="1"/>
</dbReference>
<sequence>MNEMTDAALAVPRGQRIDAHMHLWNLAEGRYAWLTPEFGTLYASWTPEQAKPELDAAGMAGAVLVQAEDSLADTRFMLDVAAQHPWVLGVVGWVDLTDPDAAVAPLDEWQRSSAFCGIRHLLNDDPRRDLLGRPAVIETLAEVGRRGLAFDVHDSWPDFLDDAAAVARALPELTLVIDHLGKPPRGSADFADWKAAIAHVAEYPNVVGKLSSLRRAGQDFTPDALRETWDHALACFGSERLMYGGDWPMPVPDGGYAPTWAVMAELIAQLSSPEQWAVLHDTAARVYSLDALASTRKGN</sequence>
<feature type="domain" description="Amidohydrolase-related" evidence="2">
    <location>
        <begin position="17"/>
        <end position="288"/>
    </location>
</feature>
<proteinExistence type="inferred from homology"/>
<evidence type="ECO:0000256" key="1">
    <source>
        <dbReference type="ARBA" id="ARBA00038310"/>
    </source>
</evidence>
<dbReference type="InterPro" id="IPR052350">
    <property type="entry name" value="Metallo-dep_Lactonases"/>
</dbReference>
<accession>A0A1H4LYD5</accession>
<dbReference type="AlphaFoldDB" id="A0A1H4LYD5"/>
<dbReference type="InterPro" id="IPR032466">
    <property type="entry name" value="Metal_Hydrolase"/>
</dbReference>
<dbReference type="RefSeq" id="WP_245723587.1">
    <property type="nucleotide sequence ID" value="NZ_FNRY01000001.1"/>
</dbReference>
<protein>
    <submittedName>
        <fullName evidence="3">L-fuconolactonase</fullName>
    </submittedName>
</protein>
<evidence type="ECO:0000313" key="3">
    <source>
        <dbReference type="EMBL" id="SEB75598.1"/>
    </source>
</evidence>
<dbReference type="Proteomes" id="UP000199183">
    <property type="component" value="Unassembled WGS sequence"/>
</dbReference>
<dbReference type="PANTHER" id="PTHR43569">
    <property type="entry name" value="AMIDOHYDROLASE"/>
    <property type="match status" value="1"/>
</dbReference>
<reference evidence="3 4" key="1">
    <citation type="submission" date="2016-10" db="EMBL/GenBank/DDBJ databases">
        <authorList>
            <person name="de Groot N.N."/>
        </authorList>
    </citation>
    <scope>NUCLEOTIDE SEQUENCE [LARGE SCALE GENOMIC DNA]</scope>
    <source>
        <strain evidence="3 4">DSM 21799</strain>
    </source>
</reference>
<gene>
    <name evidence="3" type="ORF">SAMN04489806_1694</name>
</gene>
<evidence type="ECO:0000259" key="2">
    <source>
        <dbReference type="Pfam" id="PF04909"/>
    </source>
</evidence>
<dbReference type="GO" id="GO:0016787">
    <property type="term" value="F:hydrolase activity"/>
    <property type="evidence" value="ECO:0007669"/>
    <property type="project" value="InterPro"/>
</dbReference>
<comment type="similarity">
    <text evidence="1">Belongs to the metallo-dependent hydrolases superfamily.</text>
</comment>
<dbReference type="Gene3D" id="3.20.20.140">
    <property type="entry name" value="Metal-dependent hydrolases"/>
    <property type="match status" value="1"/>
</dbReference>
<dbReference type="EMBL" id="FNRY01000001">
    <property type="protein sequence ID" value="SEB75598.1"/>
    <property type="molecule type" value="Genomic_DNA"/>
</dbReference>
<organism evidence="3 4">
    <name type="scientific">Paramicrobacterium humi</name>
    <dbReference type="NCBI Taxonomy" id="640635"/>
    <lineage>
        <taxon>Bacteria</taxon>
        <taxon>Bacillati</taxon>
        <taxon>Actinomycetota</taxon>
        <taxon>Actinomycetes</taxon>
        <taxon>Micrococcales</taxon>
        <taxon>Microbacteriaceae</taxon>
        <taxon>Paramicrobacterium</taxon>
    </lineage>
</organism>
<dbReference type="InterPro" id="IPR006680">
    <property type="entry name" value="Amidohydro-rel"/>
</dbReference>
<dbReference type="PANTHER" id="PTHR43569:SF2">
    <property type="entry name" value="AMIDOHYDROLASE-RELATED DOMAIN-CONTAINING PROTEIN"/>
    <property type="match status" value="1"/>
</dbReference>
<evidence type="ECO:0000313" key="4">
    <source>
        <dbReference type="Proteomes" id="UP000199183"/>
    </source>
</evidence>
<keyword evidence="4" id="KW-1185">Reference proteome</keyword>
<name>A0A1H4LYD5_9MICO</name>